<proteinExistence type="predicted"/>
<evidence type="ECO:0000313" key="2">
    <source>
        <dbReference type="EMBL" id="SIQ90306.1"/>
    </source>
</evidence>
<dbReference type="EMBL" id="MWSK01000004">
    <property type="protein sequence ID" value="OXS77957.1"/>
    <property type="molecule type" value="Genomic_DNA"/>
</dbReference>
<dbReference type="AlphaFoldDB" id="A0A1N6WJY3"/>
<reference evidence="1" key="3">
    <citation type="submission" date="2017-03" db="EMBL/GenBank/DDBJ databases">
        <authorList>
            <person name="Dastager S.G."/>
            <person name="Neurgaonkar P.S."/>
            <person name="Dharne M.S."/>
        </authorList>
    </citation>
    <scope>NUCLEOTIDE SEQUENCE</scope>
    <source>
        <strain evidence="1">DSM 25145</strain>
    </source>
</reference>
<evidence type="ECO:0000313" key="1">
    <source>
        <dbReference type="EMBL" id="OXS77957.1"/>
    </source>
</evidence>
<dbReference type="Proteomes" id="UP000186385">
    <property type="component" value="Unassembled WGS sequence"/>
</dbReference>
<name>A0A1N6WJY3_9BACI</name>
<dbReference type="STRING" id="1017273.SAMN05443094_104190"/>
<evidence type="ECO:0000313" key="4">
    <source>
        <dbReference type="Proteomes" id="UP000215545"/>
    </source>
</evidence>
<sequence>MDPLKIPFGLSDIIIGEGAEAITFDGAAEFQAAGGDLTLTPQFADIVIADFGESVFDQRLVGWSGAVNIVAAEQKIEILAEALAATEIINDATSGDPVGLMDAKMGMSIRSKAKKVTIHPRALGTDKSMDIVIYKMASNGEFTRSNANEQGNVSIALSMFPRDGMNANEPGNFFYVGATDPNAPVGP</sequence>
<evidence type="ECO:0008006" key="5">
    <source>
        <dbReference type="Google" id="ProtNLM"/>
    </source>
</evidence>
<gene>
    <name evidence="1" type="ORF">B1B05_10145</name>
    <name evidence="2" type="ORF">SAMN05443094_104190</name>
</gene>
<reference evidence="4" key="2">
    <citation type="submission" date="2017-03" db="EMBL/GenBank/DDBJ databases">
        <title>Bacillus sp. V-88(T) DSM27956, whole genome shotgun sequencing project.</title>
        <authorList>
            <person name="Dastager S.G."/>
            <person name="Neurgaonkar P.S."/>
            <person name="Dharne M.S."/>
        </authorList>
    </citation>
    <scope>NUCLEOTIDE SEQUENCE [LARGE SCALE GENOMIC DNA]</scope>
    <source>
        <strain evidence="4">DSM 25145</strain>
    </source>
</reference>
<organism evidence="2 3">
    <name type="scientific">Domibacillus enclensis</name>
    <dbReference type="NCBI Taxonomy" id="1017273"/>
    <lineage>
        <taxon>Bacteria</taxon>
        <taxon>Bacillati</taxon>
        <taxon>Bacillota</taxon>
        <taxon>Bacilli</taxon>
        <taxon>Bacillales</taxon>
        <taxon>Bacillaceae</taxon>
        <taxon>Domibacillus</taxon>
    </lineage>
</organism>
<evidence type="ECO:0000313" key="3">
    <source>
        <dbReference type="Proteomes" id="UP000186385"/>
    </source>
</evidence>
<dbReference type="RefSeq" id="WP_045850513.1">
    <property type="nucleotide sequence ID" value="NZ_FTLX01000004.1"/>
</dbReference>
<dbReference type="EMBL" id="FTLX01000004">
    <property type="protein sequence ID" value="SIQ90306.1"/>
    <property type="molecule type" value="Genomic_DNA"/>
</dbReference>
<dbReference type="OrthoDB" id="2404792at2"/>
<protein>
    <recommendedName>
        <fullName evidence="5">Phage major tail protein, phi13 family</fullName>
    </recommendedName>
</protein>
<keyword evidence="4" id="KW-1185">Reference proteome</keyword>
<accession>A0A1N6WJY3</accession>
<dbReference type="Proteomes" id="UP000215545">
    <property type="component" value="Unassembled WGS sequence"/>
</dbReference>
<reference evidence="2 3" key="1">
    <citation type="submission" date="2017-01" db="EMBL/GenBank/DDBJ databases">
        <authorList>
            <person name="Mah S.A."/>
            <person name="Swanson W.J."/>
            <person name="Moy G.W."/>
            <person name="Vacquier V.D."/>
        </authorList>
    </citation>
    <scope>NUCLEOTIDE SEQUENCE [LARGE SCALE GENOMIC DNA]</scope>
    <source>
        <strain evidence="2 3">NIO-1016</strain>
    </source>
</reference>